<dbReference type="PROSITE" id="PS00552">
    <property type="entry name" value="HTH_MERR_1"/>
    <property type="match status" value="1"/>
</dbReference>
<dbReference type="Proteomes" id="UP001501585">
    <property type="component" value="Unassembled WGS sequence"/>
</dbReference>
<evidence type="ECO:0000259" key="4">
    <source>
        <dbReference type="PROSITE" id="PS50937"/>
    </source>
</evidence>
<keyword evidence="1" id="KW-0805">Transcription regulation</keyword>
<evidence type="ECO:0000313" key="5">
    <source>
        <dbReference type="EMBL" id="GAA2007166.1"/>
    </source>
</evidence>
<dbReference type="InterPro" id="IPR000551">
    <property type="entry name" value="MerR-type_HTH_dom"/>
</dbReference>
<dbReference type="RefSeq" id="WP_344164241.1">
    <property type="nucleotide sequence ID" value="NZ_BAAAPC010000017.1"/>
</dbReference>
<sequence length="189" mass="20657">MGSGEVIGVRIGELAAQLRVNPKTIRYYEGIGLLPPAERTAAGYRVYTEADAERVAFIKSAQRLGVRLDEIREILAFRDRGERPCGYVRATVRRQVADIDQRIADLQRLRDDLVALDALADQLPEQERAGSEASGQDPGCPLIEHACGHNVEEGHLADTFGAIRQGRVVRTGESATAEAGSRRGRAVPR</sequence>
<evidence type="ECO:0000256" key="2">
    <source>
        <dbReference type="ARBA" id="ARBA00023125"/>
    </source>
</evidence>
<dbReference type="InterPro" id="IPR047057">
    <property type="entry name" value="MerR_fam"/>
</dbReference>
<dbReference type="PRINTS" id="PR00040">
    <property type="entry name" value="HTHMERR"/>
</dbReference>
<feature type="domain" description="HTH merR-type" evidence="4">
    <location>
        <begin position="10"/>
        <end position="77"/>
    </location>
</feature>
<reference evidence="5 6" key="1">
    <citation type="journal article" date="2019" name="Int. J. Syst. Evol. Microbiol.">
        <title>The Global Catalogue of Microorganisms (GCM) 10K type strain sequencing project: providing services to taxonomists for standard genome sequencing and annotation.</title>
        <authorList>
            <consortium name="The Broad Institute Genomics Platform"/>
            <consortium name="The Broad Institute Genome Sequencing Center for Infectious Disease"/>
            <person name="Wu L."/>
            <person name="Ma J."/>
        </authorList>
    </citation>
    <scope>NUCLEOTIDE SEQUENCE [LARGE SCALE GENOMIC DNA]</scope>
    <source>
        <strain evidence="5 6">JCM 15313</strain>
    </source>
</reference>
<gene>
    <name evidence="5" type="ORF">GCM10009799_38390</name>
</gene>
<dbReference type="PROSITE" id="PS50937">
    <property type="entry name" value="HTH_MERR_2"/>
    <property type="match status" value="1"/>
</dbReference>
<dbReference type="InterPro" id="IPR009061">
    <property type="entry name" value="DNA-bd_dom_put_sf"/>
</dbReference>
<dbReference type="PANTHER" id="PTHR30204:SF94">
    <property type="entry name" value="HEAVY METAL-DEPENDENT TRANSCRIPTIONAL REGULATOR HI_0293-RELATED"/>
    <property type="match status" value="1"/>
</dbReference>
<dbReference type="PANTHER" id="PTHR30204">
    <property type="entry name" value="REDOX-CYCLING DRUG-SENSING TRANSCRIPTIONAL ACTIVATOR SOXR"/>
    <property type="match status" value="1"/>
</dbReference>
<dbReference type="InterPro" id="IPR015358">
    <property type="entry name" value="Tscrpt_reg_MerR_DNA-bd"/>
</dbReference>
<dbReference type="SMART" id="SM00422">
    <property type="entry name" value="HTH_MERR"/>
    <property type="match status" value="1"/>
</dbReference>
<keyword evidence="3" id="KW-0804">Transcription</keyword>
<keyword evidence="6" id="KW-1185">Reference proteome</keyword>
<evidence type="ECO:0000256" key="1">
    <source>
        <dbReference type="ARBA" id="ARBA00023015"/>
    </source>
</evidence>
<protein>
    <recommendedName>
        <fullName evidence="4">HTH merR-type domain-containing protein</fullName>
    </recommendedName>
</protein>
<comment type="caution">
    <text evidence="5">The sequence shown here is derived from an EMBL/GenBank/DDBJ whole genome shotgun (WGS) entry which is preliminary data.</text>
</comment>
<dbReference type="Pfam" id="PF00376">
    <property type="entry name" value="MerR"/>
    <property type="match status" value="1"/>
</dbReference>
<keyword evidence="2" id="KW-0238">DNA-binding</keyword>
<dbReference type="SUPFAM" id="SSF46955">
    <property type="entry name" value="Putative DNA-binding domain"/>
    <property type="match status" value="1"/>
</dbReference>
<evidence type="ECO:0000256" key="3">
    <source>
        <dbReference type="ARBA" id="ARBA00023163"/>
    </source>
</evidence>
<organism evidence="5 6">
    <name type="scientific">Nocardiopsis rhodophaea</name>
    <dbReference type="NCBI Taxonomy" id="280238"/>
    <lineage>
        <taxon>Bacteria</taxon>
        <taxon>Bacillati</taxon>
        <taxon>Actinomycetota</taxon>
        <taxon>Actinomycetes</taxon>
        <taxon>Streptosporangiales</taxon>
        <taxon>Nocardiopsidaceae</taxon>
        <taxon>Nocardiopsis</taxon>
    </lineage>
</organism>
<dbReference type="CDD" id="cd04770">
    <property type="entry name" value="HTH_HMRTR"/>
    <property type="match status" value="1"/>
</dbReference>
<evidence type="ECO:0000313" key="6">
    <source>
        <dbReference type="Proteomes" id="UP001501585"/>
    </source>
</evidence>
<dbReference type="Pfam" id="PF09278">
    <property type="entry name" value="MerR-DNA-bind"/>
    <property type="match status" value="1"/>
</dbReference>
<name>A0ABN2TGJ9_9ACTN</name>
<dbReference type="EMBL" id="BAAAPC010000017">
    <property type="protein sequence ID" value="GAA2007166.1"/>
    <property type="molecule type" value="Genomic_DNA"/>
</dbReference>
<proteinExistence type="predicted"/>
<dbReference type="Gene3D" id="1.10.1660.10">
    <property type="match status" value="1"/>
</dbReference>
<accession>A0ABN2TGJ9</accession>